<evidence type="ECO:0000256" key="2">
    <source>
        <dbReference type="PROSITE-ProRule" id="PRU00708"/>
    </source>
</evidence>
<feature type="repeat" description="PPR" evidence="2">
    <location>
        <begin position="241"/>
        <end position="275"/>
    </location>
</feature>
<dbReference type="Proteomes" id="UP001457282">
    <property type="component" value="Unassembled WGS sequence"/>
</dbReference>
<dbReference type="PROSITE" id="PS51375">
    <property type="entry name" value="PPR"/>
    <property type="match status" value="8"/>
</dbReference>
<dbReference type="InterPro" id="IPR011990">
    <property type="entry name" value="TPR-like_helical_dom_sf"/>
</dbReference>
<evidence type="ECO:0000313" key="4">
    <source>
        <dbReference type="Proteomes" id="UP001457282"/>
    </source>
</evidence>
<sequence length="451" mass="51624">MLNPLKTPTLLHLQTLQSLLGPHHFLKFSSRTKLLTQFCHSSSNPFPNLVSIICDILGDPRWEKSPELEGLILKLRPYHVLKIIETHRNTDSALRFFFWVSRRRPYKHDMSCFVSMLDRLVHERLFGPADHVRLLLIKACRNEEELKWFEMVSVAQNVYSEILNSGIKPSLLTFNTMINILCKKGKVQEAELILSTIIIQYDMLPDVFTYTSLVLGHCRNGNLKLAFEVYDRMVKAGCDPNSVTYSTLINGLCNEGRVDEALDMLDEMIEKGIEPTVYTYTVPITSLCEANRPLEAIGLFRSMRKTGCYPNIHTYTALISGLSRTGKLKIAIGLYHKLLKDGMVPSTVTFNTIINELIEAGRYDMGLKIIYWMERHDYCISENIRTHNHIIKGLCLMGKIHKAMALLSKMLKVGPCPNVITYNTLINGYLNRGNVNNALRLLDLIDEREWM</sequence>
<proteinExistence type="predicted"/>
<dbReference type="EMBL" id="JBEDUW010000006">
    <property type="protein sequence ID" value="KAK9924367.1"/>
    <property type="molecule type" value="Genomic_DNA"/>
</dbReference>
<feature type="repeat" description="PPR" evidence="2">
    <location>
        <begin position="276"/>
        <end position="310"/>
    </location>
</feature>
<feature type="repeat" description="PPR" evidence="2">
    <location>
        <begin position="311"/>
        <end position="345"/>
    </location>
</feature>
<dbReference type="PANTHER" id="PTHR46862:SF5">
    <property type="entry name" value="OS02G0170000 PROTEIN"/>
    <property type="match status" value="1"/>
</dbReference>
<dbReference type="Pfam" id="PF12854">
    <property type="entry name" value="PPR_1"/>
    <property type="match status" value="1"/>
</dbReference>
<dbReference type="Gene3D" id="1.25.40.10">
    <property type="entry name" value="Tetratricopeptide repeat domain"/>
    <property type="match status" value="4"/>
</dbReference>
<keyword evidence="4" id="KW-1185">Reference proteome</keyword>
<dbReference type="Pfam" id="PF01535">
    <property type="entry name" value="PPR"/>
    <property type="match status" value="1"/>
</dbReference>
<dbReference type="SUPFAM" id="SSF81901">
    <property type="entry name" value="HCP-like"/>
    <property type="match status" value="1"/>
</dbReference>
<accession>A0AAW1WI06</accession>
<dbReference type="InterPro" id="IPR002885">
    <property type="entry name" value="PPR_rpt"/>
</dbReference>
<feature type="repeat" description="PPR" evidence="2">
    <location>
        <begin position="346"/>
        <end position="380"/>
    </location>
</feature>
<feature type="repeat" description="PPR" evidence="2">
    <location>
        <begin position="383"/>
        <end position="417"/>
    </location>
</feature>
<reference evidence="3 4" key="1">
    <citation type="journal article" date="2023" name="G3 (Bethesda)">
        <title>A chromosome-length genome assembly and annotation of blackberry (Rubus argutus, cv. 'Hillquist').</title>
        <authorList>
            <person name="Bruna T."/>
            <person name="Aryal R."/>
            <person name="Dudchenko O."/>
            <person name="Sargent D.J."/>
            <person name="Mead D."/>
            <person name="Buti M."/>
            <person name="Cavallini A."/>
            <person name="Hytonen T."/>
            <person name="Andres J."/>
            <person name="Pham M."/>
            <person name="Weisz D."/>
            <person name="Mascagni F."/>
            <person name="Usai G."/>
            <person name="Natali L."/>
            <person name="Bassil N."/>
            <person name="Fernandez G.E."/>
            <person name="Lomsadze A."/>
            <person name="Armour M."/>
            <person name="Olukolu B."/>
            <person name="Poorten T."/>
            <person name="Britton C."/>
            <person name="Davik J."/>
            <person name="Ashrafi H."/>
            <person name="Aiden E.L."/>
            <person name="Borodovsky M."/>
            <person name="Worthington M."/>
        </authorList>
    </citation>
    <scope>NUCLEOTIDE SEQUENCE [LARGE SCALE GENOMIC DNA]</scope>
    <source>
        <strain evidence="3">PI 553951</strain>
    </source>
</reference>
<evidence type="ECO:0000256" key="1">
    <source>
        <dbReference type="ARBA" id="ARBA00022737"/>
    </source>
</evidence>
<evidence type="ECO:0000313" key="3">
    <source>
        <dbReference type="EMBL" id="KAK9924367.1"/>
    </source>
</evidence>
<evidence type="ECO:0008006" key="5">
    <source>
        <dbReference type="Google" id="ProtNLM"/>
    </source>
</evidence>
<organism evidence="3 4">
    <name type="scientific">Rubus argutus</name>
    <name type="common">Southern blackberry</name>
    <dbReference type="NCBI Taxonomy" id="59490"/>
    <lineage>
        <taxon>Eukaryota</taxon>
        <taxon>Viridiplantae</taxon>
        <taxon>Streptophyta</taxon>
        <taxon>Embryophyta</taxon>
        <taxon>Tracheophyta</taxon>
        <taxon>Spermatophyta</taxon>
        <taxon>Magnoliopsida</taxon>
        <taxon>eudicotyledons</taxon>
        <taxon>Gunneridae</taxon>
        <taxon>Pentapetalae</taxon>
        <taxon>rosids</taxon>
        <taxon>fabids</taxon>
        <taxon>Rosales</taxon>
        <taxon>Rosaceae</taxon>
        <taxon>Rosoideae</taxon>
        <taxon>Rosoideae incertae sedis</taxon>
        <taxon>Rubus</taxon>
    </lineage>
</organism>
<comment type="caution">
    <text evidence="3">The sequence shown here is derived from an EMBL/GenBank/DDBJ whole genome shotgun (WGS) entry which is preliminary data.</text>
</comment>
<protein>
    <recommendedName>
        <fullName evidence="5">Pentatricopeptide repeat-containing protein</fullName>
    </recommendedName>
</protein>
<dbReference type="PANTHER" id="PTHR46862">
    <property type="entry name" value="OS07G0661900 PROTEIN"/>
    <property type="match status" value="1"/>
</dbReference>
<feature type="repeat" description="PPR" evidence="2">
    <location>
        <begin position="206"/>
        <end position="240"/>
    </location>
</feature>
<dbReference type="NCBIfam" id="TIGR00756">
    <property type="entry name" value="PPR"/>
    <property type="match status" value="7"/>
</dbReference>
<dbReference type="AlphaFoldDB" id="A0AAW1WI06"/>
<name>A0AAW1WI06_RUBAR</name>
<feature type="repeat" description="PPR" evidence="2">
    <location>
        <begin position="418"/>
        <end position="451"/>
    </location>
</feature>
<dbReference type="Pfam" id="PF13041">
    <property type="entry name" value="PPR_2"/>
    <property type="match status" value="3"/>
</dbReference>
<keyword evidence="1" id="KW-0677">Repeat</keyword>
<gene>
    <name evidence="3" type="ORF">M0R45_032737</name>
</gene>
<feature type="repeat" description="PPR" evidence="2">
    <location>
        <begin position="170"/>
        <end position="205"/>
    </location>
</feature>